<protein>
    <submittedName>
        <fullName evidence="2">Peptidase M23</fullName>
    </submittedName>
</protein>
<dbReference type="InterPro" id="IPR011055">
    <property type="entry name" value="Dup_hybrid_motif"/>
</dbReference>
<dbReference type="eggNOG" id="COG0739">
    <property type="taxonomic scope" value="Bacteria"/>
</dbReference>
<dbReference type="InterPro" id="IPR050570">
    <property type="entry name" value="Cell_wall_metabolism_enzyme"/>
</dbReference>
<dbReference type="HOGENOM" id="CLU_044200_0_0_10"/>
<dbReference type="KEGG" id="shg:Sph21_1270"/>
<dbReference type="PATRIC" id="fig|743722.3.peg.1361"/>
<evidence type="ECO:0000313" key="2">
    <source>
        <dbReference type="EMBL" id="ADZ77834.1"/>
    </source>
</evidence>
<accession>F4CE73</accession>
<dbReference type="AlphaFoldDB" id="F4CE73"/>
<dbReference type="SUPFAM" id="SSF51261">
    <property type="entry name" value="Duplicated hybrid motif"/>
    <property type="match status" value="1"/>
</dbReference>
<dbReference type="EMBL" id="CP002584">
    <property type="protein sequence ID" value="ADZ77834.1"/>
    <property type="molecule type" value="Genomic_DNA"/>
</dbReference>
<dbReference type="GO" id="GO:0004222">
    <property type="term" value="F:metalloendopeptidase activity"/>
    <property type="evidence" value="ECO:0007669"/>
    <property type="project" value="TreeGrafter"/>
</dbReference>
<reference evidence="2" key="1">
    <citation type="submission" date="2011-03" db="EMBL/GenBank/DDBJ databases">
        <title>Complete sequence of Sphingobacterium sp. 21.</title>
        <authorList>
            <consortium name="US DOE Joint Genome Institute"/>
            <person name="Lucas S."/>
            <person name="Copeland A."/>
            <person name="Lapidus A."/>
            <person name="Cheng J.-F."/>
            <person name="Goodwin L."/>
            <person name="Pitluck S."/>
            <person name="Davenport K."/>
            <person name="Detter J.C."/>
            <person name="Han C."/>
            <person name="Tapia R."/>
            <person name="Land M."/>
            <person name="Hauser L."/>
            <person name="Kyrpides N."/>
            <person name="Ivanova N."/>
            <person name="Ovchinnikova G."/>
            <person name="Pagani I."/>
            <person name="Siebers A.K."/>
            <person name="Allgaier M."/>
            <person name="Thelen M.P."/>
            <person name="Hugenholtz P."/>
            <person name="Woyke T."/>
        </authorList>
    </citation>
    <scope>NUCLEOTIDE SEQUENCE</scope>
    <source>
        <strain evidence="2">21</strain>
    </source>
</reference>
<dbReference type="Pfam" id="PF01551">
    <property type="entry name" value="Peptidase_M23"/>
    <property type="match status" value="1"/>
</dbReference>
<organism evidence="2">
    <name type="scientific">Sphingobacterium sp. (strain 21)</name>
    <dbReference type="NCBI Taxonomy" id="743722"/>
    <lineage>
        <taxon>Bacteria</taxon>
        <taxon>Pseudomonadati</taxon>
        <taxon>Bacteroidota</taxon>
        <taxon>Sphingobacteriia</taxon>
        <taxon>Sphingobacteriales</taxon>
        <taxon>Sphingobacteriaceae</taxon>
        <taxon>Sphingobacterium</taxon>
    </lineage>
</organism>
<evidence type="ECO:0000259" key="1">
    <source>
        <dbReference type="Pfam" id="PF01551"/>
    </source>
</evidence>
<dbReference type="PANTHER" id="PTHR21666">
    <property type="entry name" value="PEPTIDASE-RELATED"/>
    <property type="match status" value="1"/>
</dbReference>
<dbReference type="CDD" id="cd12797">
    <property type="entry name" value="M23_peptidase"/>
    <property type="match status" value="1"/>
</dbReference>
<dbReference type="STRING" id="743722.Sph21_1270"/>
<sequence>MLFLFAPFSLLAICNACTKYIDMYGAFVSETVEVNGRSTLYYELYISNPTSDSVLIASLDVLGRKDNDTLLSLSGAELINRLGKLRADKIVCDNLILPRDTTVIYIELSSTGLRGTKLTHHLRYTMNSKTDSLLFDIKDVTISVPDLDAALLGNPLDGGPWIAIYEPSWNRGHRRVFYTANGVARIPGRYAIDFMLLDSLGRFAEGNKNEITSYFGYDANVLAVADGIVVALRNDFFESPTLSDHPKYPPKEATGNYICLKISENRYVFYEHLKPRTIAVKVGQQVKKGQVIARVGFTGQTTGPHLHLHVANSPSPLGSEGLPFTFEKFKLLGHYIDFNTFGNERWIADANSYTVYANERPAPNAVIQF</sequence>
<name>F4CE73_SPHS2</name>
<feature type="domain" description="M23ase beta-sheet core" evidence="1">
    <location>
        <begin position="218"/>
        <end position="312"/>
    </location>
</feature>
<gene>
    <name evidence="2" type="ordered locus">Sph21_1270</name>
</gene>
<dbReference type="Gene3D" id="2.70.70.10">
    <property type="entry name" value="Glucose Permease (Domain IIA)"/>
    <property type="match status" value="1"/>
</dbReference>
<dbReference type="InterPro" id="IPR016047">
    <property type="entry name" value="M23ase_b-sheet_dom"/>
</dbReference>
<dbReference type="PANTHER" id="PTHR21666:SF285">
    <property type="entry name" value="M23 FAMILY METALLOPEPTIDASE"/>
    <property type="match status" value="1"/>
</dbReference>
<proteinExistence type="predicted"/>